<protein>
    <submittedName>
        <fullName evidence="1">Nucleolar protein 58</fullName>
    </submittedName>
</protein>
<organism evidence="1 2">
    <name type="scientific">Fusarium keratoplasticum</name>
    <dbReference type="NCBI Taxonomy" id="1328300"/>
    <lineage>
        <taxon>Eukaryota</taxon>
        <taxon>Fungi</taxon>
        <taxon>Dikarya</taxon>
        <taxon>Ascomycota</taxon>
        <taxon>Pezizomycotina</taxon>
        <taxon>Sordariomycetes</taxon>
        <taxon>Hypocreomycetidae</taxon>
        <taxon>Hypocreales</taxon>
        <taxon>Nectriaceae</taxon>
        <taxon>Fusarium</taxon>
        <taxon>Fusarium solani species complex</taxon>
    </lineage>
</organism>
<name>A0ACC0QWF9_9HYPO</name>
<accession>A0ACC0QWF9</accession>
<comment type="caution">
    <text evidence="1">The sequence shown here is derived from an EMBL/GenBank/DDBJ whole genome shotgun (WGS) entry which is preliminary data.</text>
</comment>
<sequence>MKFQALSVLALLSLNVSAQQVIGNGNITVAFFADDEEDSCQADNANKTTTGLVLTTSDLPNAYTCFNLSDIFSQSNDTGFMNATWKVYDLDYNLREPNGVHWLLRNQDNFDSKANYSRVWYEQVNQTGEIKAGEDAPWVFYIYAFEDCEQMLAGTDDPSERWPWFENSCQTEIGASVARARSLELPEIFYWEKSAKTQSPAITNTLRDAEPPSNCDTGWDQDKMSHIDYALYESPVGYALFKVVHQQDAVGLKLKETQAAANDLAKFGKMVKLANFSPFRGHVEALENINLVSEGIVSDYLKSVLELNLPQTSGKKTKVVLGVSEKNLAGAIKGVFPGIECETADTSDIVGDVIRGIRLHADKLLGGLKSGDVEKAGLGMGHAYSRAKVKFSVTRNDNHIIQASATIDFQDKGVNQFFMRVREWYGWHFPELIKIVSDNLTYAKLVLAIGDKKSLNDDKLHDIAALLGEDGEKAQAIIDAAKVSMGLDISPADLEIVHGFAEAVVKQAENRKSTALYLEKKMSNVAPNLQTLIGTPVAARLISHAGSLTNLSKYPASTLQILGAEKALFRALKSKSNTPKYGLIYHSSFIGKAGVRNKGRISRYLANKCSMASRIDNFSEEPSTRFGEALKQQVEDRLEFYATGKKPAKNSDVMKSVMDLIDDDDDADEDEEMADVPEPESAKKSKKEKKEKKDKKEKKEKKRKRDEEEAPASKEVDGEKKKKKKKRKSEVADDE</sequence>
<dbReference type="EMBL" id="CM046507">
    <property type="protein sequence ID" value="KAI8668720.1"/>
    <property type="molecule type" value="Genomic_DNA"/>
</dbReference>
<keyword evidence="2" id="KW-1185">Reference proteome</keyword>
<evidence type="ECO:0000313" key="2">
    <source>
        <dbReference type="Proteomes" id="UP001065298"/>
    </source>
</evidence>
<reference evidence="1" key="1">
    <citation type="submission" date="2022-06" db="EMBL/GenBank/DDBJ databases">
        <title>Fusarium solani species complex genomes reveal bases of compartmentalisation and animal pathogenesis.</title>
        <authorList>
            <person name="Tsai I.J."/>
        </authorList>
    </citation>
    <scope>NUCLEOTIDE SEQUENCE</scope>
    <source>
        <strain evidence="1">Fu6.1</strain>
    </source>
</reference>
<proteinExistence type="predicted"/>
<gene>
    <name evidence="1" type="ORF">NCS57_00684200</name>
</gene>
<evidence type="ECO:0000313" key="1">
    <source>
        <dbReference type="EMBL" id="KAI8668720.1"/>
    </source>
</evidence>
<dbReference type="Proteomes" id="UP001065298">
    <property type="component" value="Chromosome 5"/>
</dbReference>